<feature type="signal peptide" evidence="7">
    <location>
        <begin position="1"/>
        <end position="19"/>
    </location>
</feature>
<evidence type="ECO:0000313" key="9">
    <source>
        <dbReference type="EMBL" id="EXG77770.1"/>
    </source>
</evidence>
<dbReference type="RefSeq" id="WP_036876038.1">
    <property type="nucleotide sequence ID" value="NZ_KK073873.1"/>
</dbReference>
<dbReference type="SUPFAM" id="SSF51011">
    <property type="entry name" value="Glycosyl hydrolase domain"/>
    <property type="match status" value="1"/>
</dbReference>
<dbReference type="Pfam" id="PF22848">
    <property type="entry name" value="ASD1_dom"/>
    <property type="match status" value="1"/>
</dbReference>
<sequence>MKKILSIFALIAISSLSMSQTKMTLHLDNAEKNVSPTLYGLMTEEINYSYEGGLYAQLLRNPSFKEIIRHRMPFHSMPVKPKFWELTDSINATMRVEYNKGVNRANNNYLSVNVTKPGIELLNNGFWGLPIHSDTEYNGSLFAKGCSSITVKLESDDNKTVYAQTTINNISDVWGKYYFKLLTNSKAKETKDAHFVITFNGIGTYDLSRVTLFPPTYNNRKNGLRKDLMTMMKGMNPKFLRFPGGNYVEGNRFCDRFDWRKTVGNPDERPGHSSPWGYWSTDGMGLLEFMQWAEDVGAEPLLAVFAGYILNGDHVEGDALKPFIQDALDEIEYVIGGADTKYGAQRIKDGHQQPFPLHYVEIGNEDFFDISGSYSERYQQFYNAIKEKYPQLKIISTIDGNALRTNAENPDEIKLDIVDEHYYRNAKDMYRSAFQYDKYDRKGPKIFCGEWATREGKPTTNMNAALGDAVWMTCLERNSDLVMGACYAPLFVNVSPGAMQWESDLIGYDALKAYGSPSYYAQVMFGNNLGNKIVPINAENVPLFKLTDKLGDTAPEIYYTATKDSNNGRVYLKIVNVTENKNDVQLILDGNSKVNKKGYKIELKSSKPDFTNTIDNPSNIIPVKSLVRISKDMKITLPPYSITILNF</sequence>
<dbReference type="Gene3D" id="3.20.20.80">
    <property type="entry name" value="Glycosidases"/>
    <property type="match status" value="1"/>
</dbReference>
<dbReference type="SMART" id="SM00813">
    <property type="entry name" value="Alpha-L-AF_C"/>
    <property type="match status" value="1"/>
</dbReference>
<evidence type="ECO:0000259" key="8">
    <source>
        <dbReference type="SMART" id="SM00813"/>
    </source>
</evidence>
<keyword evidence="6" id="KW-0325">Glycoprotein</keyword>
<keyword evidence="4 7" id="KW-0732">Signal</keyword>
<comment type="catalytic activity">
    <reaction evidence="1">
        <text>Hydrolysis of terminal non-reducing alpha-L-arabinofuranoside residues in alpha-L-arabinosides.</text>
        <dbReference type="EC" id="3.2.1.55"/>
    </reaction>
</comment>
<evidence type="ECO:0000256" key="6">
    <source>
        <dbReference type="ARBA" id="ARBA00023180"/>
    </source>
</evidence>
<protein>
    <recommendedName>
        <fullName evidence="3">non-reducing end alpha-L-arabinofuranosidase</fullName>
        <ecNumber evidence="3">3.2.1.55</ecNumber>
    </recommendedName>
</protein>
<evidence type="ECO:0000256" key="5">
    <source>
        <dbReference type="ARBA" id="ARBA00022801"/>
    </source>
</evidence>
<evidence type="ECO:0000256" key="3">
    <source>
        <dbReference type="ARBA" id="ARBA00012670"/>
    </source>
</evidence>
<comment type="similarity">
    <text evidence="2">Belongs to the glycosyl hydrolase 51 family.</text>
</comment>
<name>A0ABN0RU69_9BACT</name>
<dbReference type="InterPro" id="IPR051563">
    <property type="entry name" value="Glycosyl_Hydrolase_51"/>
</dbReference>
<feature type="domain" description="Alpha-L-arabinofuranosidase C-terminal" evidence="8">
    <location>
        <begin position="449"/>
        <end position="641"/>
    </location>
</feature>
<dbReference type="EMBL" id="JFBS01000001">
    <property type="protein sequence ID" value="EXG77770.1"/>
    <property type="molecule type" value="Genomic_DNA"/>
</dbReference>
<dbReference type="Pfam" id="PF06964">
    <property type="entry name" value="Alpha-L-AF_C"/>
    <property type="match status" value="1"/>
</dbReference>
<reference evidence="9" key="1">
    <citation type="submission" date="2013-07" db="EMBL/GenBank/DDBJ databases">
        <authorList>
            <consortium name="DOE Joint Genome Institute"/>
            <person name="Anderson I."/>
            <person name="Huntemann M."/>
            <person name="Han J."/>
            <person name="Chen A."/>
            <person name="Kyrpides N."/>
            <person name="Mavromatis K."/>
            <person name="Markowitz V."/>
            <person name="Palaniappan K."/>
            <person name="Ivanova N."/>
            <person name="Schaumberg A."/>
            <person name="Pati A."/>
            <person name="Liolios K."/>
            <person name="Nordberg H.P."/>
            <person name="Cantor M.N."/>
            <person name="Hua S.X."/>
            <person name="Woyke T."/>
        </authorList>
    </citation>
    <scope>NUCLEOTIDE SEQUENCE [LARGE SCALE GENOMIC DNA]</scope>
    <source>
        <strain evidence="9">DSM 17970</strain>
    </source>
</reference>
<dbReference type="InterPro" id="IPR055235">
    <property type="entry name" value="ASD1_cat"/>
</dbReference>
<dbReference type="Proteomes" id="UP000243438">
    <property type="component" value="Unassembled WGS sequence"/>
</dbReference>
<accession>A0ABN0RU69</accession>
<gene>
    <name evidence="9" type="ORF">XylorDRAFT_0115</name>
</gene>
<organism evidence="9 10">
    <name type="scientific">Xylanibacter oryzae DSM 17970</name>
    <dbReference type="NCBI Taxonomy" id="915438"/>
    <lineage>
        <taxon>Bacteria</taxon>
        <taxon>Pseudomonadati</taxon>
        <taxon>Bacteroidota</taxon>
        <taxon>Bacteroidia</taxon>
        <taxon>Bacteroidales</taxon>
        <taxon>Prevotellaceae</taxon>
        <taxon>Xylanibacter</taxon>
    </lineage>
</organism>
<evidence type="ECO:0000256" key="1">
    <source>
        <dbReference type="ARBA" id="ARBA00001462"/>
    </source>
</evidence>
<dbReference type="InterPro" id="IPR013780">
    <property type="entry name" value="Glyco_hydro_b"/>
</dbReference>
<dbReference type="SUPFAM" id="SSF51445">
    <property type="entry name" value="(Trans)glycosidases"/>
    <property type="match status" value="1"/>
</dbReference>
<evidence type="ECO:0000256" key="2">
    <source>
        <dbReference type="ARBA" id="ARBA00007186"/>
    </source>
</evidence>
<proteinExistence type="inferred from homology"/>
<feature type="chain" id="PRO_5045154321" description="non-reducing end alpha-L-arabinofuranosidase" evidence="7">
    <location>
        <begin position="20"/>
        <end position="647"/>
    </location>
</feature>
<keyword evidence="5" id="KW-0378">Hydrolase</keyword>
<evidence type="ECO:0000313" key="10">
    <source>
        <dbReference type="Proteomes" id="UP000243438"/>
    </source>
</evidence>
<dbReference type="Gene3D" id="2.60.120.260">
    <property type="entry name" value="Galactose-binding domain-like"/>
    <property type="match status" value="1"/>
</dbReference>
<dbReference type="PANTHER" id="PTHR31776">
    <property type="entry name" value="ALPHA-L-ARABINOFURANOSIDASE 1"/>
    <property type="match status" value="1"/>
</dbReference>
<evidence type="ECO:0000256" key="4">
    <source>
        <dbReference type="ARBA" id="ARBA00022729"/>
    </source>
</evidence>
<keyword evidence="10" id="KW-1185">Reference proteome</keyword>
<dbReference type="Gene3D" id="2.60.40.1180">
    <property type="entry name" value="Golgi alpha-mannosidase II"/>
    <property type="match status" value="1"/>
</dbReference>
<evidence type="ECO:0000256" key="7">
    <source>
        <dbReference type="SAM" id="SignalP"/>
    </source>
</evidence>
<dbReference type="InterPro" id="IPR010720">
    <property type="entry name" value="Alpha-L-AF_C"/>
</dbReference>
<comment type="caution">
    <text evidence="9">The sequence shown here is derived from an EMBL/GenBank/DDBJ whole genome shotgun (WGS) entry which is preliminary data.</text>
</comment>
<dbReference type="EC" id="3.2.1.55" evidence="3"/>
<dbReference type="InterPro" id="IPR017853">
    <property type="entry name" value="GH"/>
</dbReference>
<dbReference type="PANTHER" id="PTHR31776:SF0">
    <property type="entry name" value="ALPHA-L-ARABINOFURANOSIDASE 1"/>
    <property type="match status" value="1"/>
</dbReference>